<evidence type="ECO:0000256" key="5">
    <source>
        <dbReference type="ARBA" id="ARBA00022525"/>
    </source>
</evidence>
<dbReference type="PROSITE" id="PS00436">
    <property type="entry name" value="PEROXIDASE_2"/>
    <property type="match status" value="1"/>
</dbReference>
<keyword evidence="8 17" id="KW-0479">Metal-binding</keyword>
<evidence type="ECO:0000256" key="16">
    <source>
        <dbReference type="PIRSR" id="PIRSR600823-2"/>
    </source>
</evidence>
<organism evidence="23 24">
    <name type="scientific">Urochloa decumbens</name>
    <dbReference type="NCBI Taxonomy" id="240449"/>
    <lineage>
        <taxon>Eukaryota</taxon>
        <taxon>Viridiplantae</taxon>
        <taxon>Streptophyta</taxon>
        <taxon>Embryophyta</taxon>
        <taxon>Tracheophyta</taxon>
        <taxon>Spermatophyta</taxon>
        <taxon>Magnoliopsida</taxon>
        <taxon>Liliopsida</taxon>
        <taxon>Poales</taxon>
        <taxon>Poaceae</taxon>
        <taxon>PACMAD clade</taxon>
        <taxon>Panicoideae</taxon>
        <taxon>Panicodae</taxon>
        <taxon>Paniceae</taxon>
        <taxon>Melinidinae</taxon>
        <taxon>Urochloa</taxon>
    </lineage>
</organism>
<feature type="region of interest" description="Disordered" evidence="21">
    <location>
        <begin position="81"/>
        <end position="100"/>
    </location>
</feature>
<evidence type="ECO:0000256" key="1">
    <source>
        <dbReference type="ARBA" id="ARBA00000189"/>
    </source>
</evidence>
<evidence type="ECO:0000256" key="15">
    <source>
        <dbReference type="PIRSR" id="PIRSR600823-1"/>
    </source>
</evidence>
<comment type="cofactor">
    <cofactor evidence="17 20">
        <name>Ca(2+)</name>
        <dbReference type="ChEBI" id="CHEBI:29108"/>
    </cofactor>
    <text evidence="17 20">Binds 2 calcium ions per subunit.</text>
</comment>
<dbReference type="GO" id="GO:0140825">
    <property type="term" value="F:lactoperoxidase activity"/>
    <property type="evidence" value="ECO:0007669"/>
    <property type="project" value="UniProtKB-EC"/>
</dbReference>
<feature type="site" description="Transition state stabilizer" evidence="18">
    <location>
        <position position="62"/>
    </location>
</feature>
<dbReference type="Gene3D" id="1.10.520.10">
    <property type="match status" value="1"/>
</dbReference>
<feature type="binding site" evidence="17">
    <location>
        <position position="67"/>
    </location>
    <ligand>
        <name>Ca(2+)</name>
        <dbReference type="ChEBI" id="CHEBI:29108"/>
        <label>1</label>
    </ligand>
</feature>
<gene>
    <name evidence="23" type="ORF">URODEC1_LOCUS56060</name>
</gene>
<evidence type="ECO:0000256" key="10">
    <source>
        <dbReference type="ARBA" id="ARBA00023002"/>
    </source>
</evidence>
<dbReference type="PRINTS" id="PR00458">
    <property type="entry name" value="PEROXIDASE"/>
</dbReference>
<dbReference type="Pfam" id="PF00141">
    <property type="entry name" value="peroxidase"/>
    <property type="match status" value="1"/>
</dbReference>
<keyword evidence="24" id="KW-1185">Reference proteome</keyword>
<dbReference type="InterPro" id="IPR000823">
    <property type="entry name" value="Peroxidase_pln"/>
</dbReference>
<feature type="disulfide bond" evidence="19">
    <location>
        <begin position="35"/>
        <end position="116"/>
    </location>
</feature>
<evidence type="ECO:0000256" key="4">
    <source>
        <dbReference type="ARBA" id="ARBA00012313"/>
    </source>
</evidence>
<feature type="domain" description="Plant heme peroxidase family profile" evidence="22">
    <location>
        <begin position="25"/>
        <end position="316"/>
    </location>
</feature>
<keyword evidence="13" id="KW-0325">Glycoprotein</keyword>
<keyword evidence="6 20" id="KW-0575">Peroxidase</keyword>
<dbReference type="PROSITE" id="PS00435">
    <property type="entry name" value="PEROXIDASE_1"/>
    <property type="match status" value="1"/>
</dbReference>
<feature type="binding site" evidence="17">
    <location>
        <position position="251"/>
    </location>
    <ligand>
        <name>Ca(2+)</name>
        <dbReference type="ChEBI" id="CHEBI:29108"/>
        <label>2</label>
    </ligand>
</feature>
<feature type="binding site" evidence="17">
    <location>
        <position position="76"/>
    </location>
    <ligand>
        <name>Ca(2+)</name>
        <dbReference type="ChEBI" id="CHEBI:29108"/>
        <label>1</label>
    </ligand>
</feature>
<dbReference type="Gene3D" id="1.10.420.10">
    <property type="entry name" value="Peroxidase, domain 2"/>
    <property type="match status" value="1"/>
</dbReference>
<keyword evidence="7 20" id="KW-0349">Heme</keyword>
<evidence type="ECO:0000256" key="13">
    <source>
        <dbReference type="ARBA" id="ARBA00023180"/>
    </source>
</evidence>
<evidence type="ECO:0000256" key="11">
    <source>
        <dbReference type="ARBA" id="ARBA00023004"/>
    </source>
</evidence>
<comment type="function">
    <text evidence="20">Removal of H(2)O(2), oxidation of toxic reductants, biosynthesis and degradation of lignin, suberization, auxin catabolism, response to environmental stresses such as wounding, pathogen attack and oxidative stress.</text>
</comment>
<feature type="region of interest" description="Disordered" evidence="21">
    <location>
        <begin position="304"/>
        <end position="330"/>
    </location>
</feature>
<dbReference type="InterPro" id="IPR002016">
    <property type="entry name" value="Haem_peroxidase"/>
</dbReference>
<comment type="cofactor">
    <cofactor evidence="17 20">
        <name>heme b</name>
        <dbReference type="ChEBI" id="CHEBI:60344"/>
    </cofactor>
    <text evidence="17 20">Binds 1 heme b (iron(II)-protoporphyrin IX) group per subunit.</text>
</comment>
<feature type="binding site" evidence="17">
    <location>
        <position position="243"/>
    </location>
    <ligand>
        <name>Ca(2+)</name>
        <dbReference type="ChEBI" id="CHEBI:29108"/>
        <label>2</label>
    </ligand>
</feature>
<keyword evidence="11 17" id="KW-0408">Iron</keyword>
<dbReference type="PRINTS" id="PR00461">
    <property type="entry name" value="PLPEROXIDASE"/>
</dbReference>
<proteinExistence type="inferred from homology"/>
<feature type="binding site" evidence="17">
    <location>
        <position position="246"/>
    </location>
    <ligand>
        <name>Ca(2+)</name>
        <dbReference type="ChEBI" id="CHEBI:29108"/>
        <label>2</label>
    </ligand>
</feature>
<comment type="catalytic activity">
    <reaction evidence="1 20">
        <text>2 a phenolic donor + H2O2 = 2 a phenolic radical donor + 2 H2O</text>
        <dbReference type="Rhea" id="RHEA:56136"/>
        <dbReference type="ChEBI" id="CHEBI:15377"/>
        <dbReference type="ChEBI" id="CHEBI:16240"/>
        <dbReference type="ChEBI" id="CHEBI:139520"/>
        <dbReference type="ChEBI" id="CHEBI:139521"/>
        <dbReference type="EC" id="1.11.1.7"/>
    </reaction>
</comment>
<feature type="disulfide bond" evidence="19">
    <location>
        <begin position="68"/>
        <end position="73"/>
    </location>
</feature>
<evidence type="ECO:0000256" key="9">
    <source>
        <dbReference type="ARBA" id="ARBA00022837"/>
    </source>
</evidence>
<reference evidence="23" key="1">
    <citation type="submission" date="2024-10" db="EMBL/GenBank/DDBJ databases">
        <authorList>
            <person name="Ryan C."/>
        </authorList>
    </citation>
    <scope>NUCLEOTIDE SEQUENCE [LARGE SCALE GENOMIC DNA]</scope>
</reference>
<dbReference type="InterPro" id="IPR033905">
    <property type="entry name" value="Secretory_peroxidase"/>
</dbReference>
<keyword evidence="5 20" id="KW-0964">Secreted</keyword>
<dbReference type="InterPro" id="IPR010255">
    <property type="entry name" value="Haem_peroxidase_sf"/>
</dbReference>
<dbReference type="SUPFAM" id="SSF48113">
    <property type="entry name" value="Heme-dependent peroxidases"/>
    <property type="match status" value="1"/>
</dbReference>
<dbReference type="InterPro" id="IPR019794">
    <property type="entry name" value="Peroxidases_AS"/>
</dbReference>
<keyword evidence="20" id="KW-0732">Signal</keyword>
<feature type="binding site" description="axial binding residue" evidence="17">
    <location>
        <position position="195"/>
    </location>
    <ligand>
        <name>heme b</name>
        <dbReference type="ChEBI" id="CHEBI:60344"/>
    </ligand>
    <ligandPart>
        <name>Fe</name>
        <dbReference type="ChEBI" id="CHEBI:18248"/>
    </ligandPart>
</feature>
<evidence type="ECO:0000256" key="21">
    <source>
        <dbReference type="SAM" id="MobiDB-lite"/>
    </source>
</evidence>
<keyword evidence="10 20" id="KW-0560">Oxidoreductase</keyword>
<evidence type="ECO:0000256" key="3">
    <source>
        <dbReference type="ARBA" id="ARBA00006873"/>
    </source>
</evidence>
<dbReference type="FunFam" id="1.10.520.10:FF:000039">
    <property type="entry name" value="Os07g0639500 protein"/>
    <property type="match status" value="1"/>
</dbReference>
<feature type="signal peptide" evidence="20">
    <location>
        <begin position="1"/>
        <end position="25"/>
    </location>
</feature>
<dbReference type="CDD" id="cd00693">
    <property type="entry name" value="secretory_peroxidase"/>
    <property type="match status" value="1"/>
</dbReference>
<evidence type="ECO:0000256" key="14">
    <source>
        <dbReference type="ARBA" id="ARBA00023324"/>
    </source>
</evidence>
<keyword evidence="12 19" id="KW-1015">Disulfide bond</keyword>
<evidence type="ECO:0000256" key="7">
    <source>
        <dbReference type="ARBA" id="ARBA00022617"/>
    </source>
</evidence>
<feature type="active site" description="Proton acceptor" evidence="15">
    <location>
        <position position="66"/>
    </location>
</feature>
<evidence type="ECO:0000256" key="17">
    <source>
        <dbReference type="PIRSR" id="PIRSR600823-3"/>
    </source>
</evidence>
<name>A0ABC9ARD2_9POAL</name>
<dbReference type="AlphaFoldDB" id="A0ABC9ARD2"/>
<evidence type="ECO:0000259" key="22">
    <source>
        <dbReference type="PROSITE" id="PS50873"/>
    </source>
</evidence>
<feature type="binding site" evidence="17">
    <location>
        <position position="72"/>
    </location>
    <ligand>
        <name>Ca(2+)</name>
        <dbReference type="ChEBI" id="CHEBI:29108"/>
        <label>1</label>
    </ligand>
</feature>
<dbReference type="GO" id="GO:0042744">
    <property type="term" value="P:hydrogen peroxide catabolic process"/>
    <property type="evidence" value="ECO:0007669"/>
    <property type="project" value="UniProtKB-KW"/>
</dbReference>
<dbReference type="GO" id="GO:0020037">
    <property type="term" value="F:heme binding"/>
    <property type="evidence" value="ECO:0007669"/>
    <property type="project" value="UniProtKB-UniRule"/>
</dbReference>
<dbReference type="PROSITE" id="PS50873">
    <property type="entry name" value="PEROXIDASE_4"/>
    <property type="match status" value="1"/>
</dbReference>
<evidence type="ECO:0000256" key="12">
    <source>
        <dbReference type="ARBA" id="ARBA00023157"/>
    </source>
</evidence>
<dbReference type="GO" id="GO:0046872">
    <property type="term" value="F:metal ion binding"/>
    <property type="evidence" value="ECO:0007669"/>
    <property type="project" value="UniProtKB-UniRule"/>
</dbReference>
<dbReference type="InterPro" id="IPR019793">
    <property type="entry name" value="Peroxidases_heam-ligand_BS"/>
</dbReference>
<feature type="binding site" evidence="17">
    <location>
        <position position="74"/>
    </location>
    <ligand>
        <name>Ca(2+)</name>
        <dbReference type="ChEBI" id="CHEBI:29108"/>
        <label>1</label>
    </ligand>
</feature>
<evidence type="ECO:0000256" key="6">
    <source>
        <dbReference type="ARBA" id="ARBA00022559"/>
    </source>
</evidence>
<feature type="chain" id="PRO_5044533339" description="Peroxidase" evidence="20">
    <location>
        <begin position="26"/>
        <end position="330"/>
    </location>
</feature>
<comment type="subcellular location">
    <subcellularLocation>
        <location evidence="2 20">Secreted</location>
    </subcellularLocation>
</comment>
<evidence type="ECO:0000313" key="23">
    <source>
        <dbReference type="EMBL" id="CAL4981272.1"/>
    </source>
</evidence>
<dbReference type="PANTHER" id="PTHR31235">
    <property type="entry name" value="PEROXIDASE 25-RELATED"/>
    <property type="match status" value="1"/>
</dbReference>
<feature type="disulfide bond" evidence="19">
    <location>
        <begin position="202"/>
        <end position="228"/>
    </location>
</feature>
<evidence type="ECO:0000313" key="24">
    <source>
        <dbReference type="Proteomes" id="UP001497457"/>
    </source>
</evidence>
<evidence type="ECO:0000256" key="18">
    <source>
        <dbReference type="PIRSR" id="PIRSR600823-4"/>
    </source>
</evidence>
<dbReference type="GO" id="GO:0006979">
    <property type="term" value="P:response to oxidative stress"/>
    <property type="evidence" value="ECO:0007669"/>
    <property type="project" value="UniProtKB-UniRule"/>
</dbReference>
<protein>
    <recommendedName>
        <fullName evidence="4 20">Peroxidase</fullName>
        <ecNumber evidence="4 20">1.11.1.7</ecNumber>
    </recommendedName>
</protein>
<keyword evidence="9 17" id="KW-0106">Calcium</keyword>
<dbReference type="EC" id="1.11.1.7" evidence="4 20"/>
<feature type="binding site" evidence="16">
    <location>
        <position position="165"/>
    </location>
    <ligand>
        <name>substrate</name>
    </ligand>
</feature>
<evidence type="ECO:0000256" key="8">
    <source>
        <dbReference type="ARBA" id="ARBA00022723"/>
    </source>
</evidence>
<sequence length="330" mass="34915">MATAFCFKPWLLVSCGLLLAAACHGLQVGFYQKSCPKAEAIVRAEVQKAVRRDPGLGAGLLRMLFHDCFVEGCDASILLDPTPANPRPEKKGPPNDASQRSYEVIDAAKKALEKACPGVVSCADAVAFAARDASDLLSGSRVRFAMPGGRLDGRRSQESQTNVLPPPFAGLDTLAARFAAKGMSVEDLVVLSGAHSVGRSHCSSFVFERLTKGSDMEANLANQLKGQCPASPGVGNDPAVAEDAVTPNVLDNQYYKNLLDRKVLFASDAALMSSAQTAKMVSDFAKPDGTWERKFAAAMVKWRASGSSPAATGRSGRTAGWSTSEKDGRS</sequence>
<keyword evidence="14 20" id="KW-0376">Hydrogen peroxide</keyword>
<evidence type="ECO:0000256" key="19">
    <source>
        <dbReference type="PIRSR" id="PIRSR600823-5"/>
    </source>
</evidence>
<evidence type="ECO:0000256" key="20">
    <source>
        <dbReference type="RuleBase" id="RU362060"/>
    </source>
</evidence>
<dbReference type="GO" id="GO:0005576">
    <property type="term" value="C:extracellular region"/>
    <property type="evidence" value="ECO:0007669"/>
    <property type="project" value="UniProtKB-SubCell"/>
</dbReference>
<comment type="similarity">
    <text evidence="3">Belongs to the peroxidase family. Ascorbate peroxidase subfamily.</text>
</comment>
<feature type="binding site" evidence="17">
    <location>
        <position position="70"/>
    </location>
    <ligand>
        <name>Ca(2+)</name>
        <dbReference type="ChEBI" id="CHEBI:29108"/>
        <label>1</label>
    </ligand>
</feature>
<dbReference type="FunFam" id="1.10.420.10:FF:000006">
    <property type="entry name" value="Peroxidase"/>
    <property type="match status" value="1"/>
</dbReference>
<accession>A0ABC9ARD2</accession>
<dbReference type="Proteomes" id="UP001497457">
    <property type="component" value="Chromosome 21rd"/>
</dbReference>
<feature type="binding site" evidence="17">
    <location>
        <position position="89"/>
    </location>
    <ligand>
        <name>Ca(2+)</name>
        <dbReference type="ChEBI" id="CHEBI:29108"/>
        <label>1</label>
    </ligand>
</feature>
<evidence type="ECO:0000256" key="2">
    <source>
        <dbReference type="ARBA" id="ARBA00004613"/>
    </source>
</evidence>
<dbReference type="EMBL" id="OZ075131">
    <property type="protein sequence ID" value="CAL4981272.1"/>
    <property type="molecule type" value="Genomic_DNA"/>
</dbReference>
<comment type="similarity">
    <text evidence="20">Belongs to the peroxidase family. Classical plant (class III) peroxidase subfamily.</text>
</comment>